<keyword evidence="2" id="KW-1185">Reference proteome</keyword>
<evidence type="ECO:0000313" key="1">
    <source>
        <dbReference type="EMBL" id="KAJ7977173.1"/>
    </source>
</evidence>
<sequence>MLWCNCFHWNRITDFSPPEPDNFSLPEPIPKWPEGQGFSSGIISLGEIEVFKITRFEFVWGCNLTQDKRKGVAFYKPLGVPDGFCTLGHYCQLNDQPLRGFLLVAREVPSCLQETTYNGSPDKLPALIQPLDYMLVWSPDDGSKEMLSGFGYFWLPQPPKGYKALGYLVTAKPEKPELDEVRCIRDDLTDKCEPYRLLLNANSKFPNLPFGVWSTRPFHRGILGKGVSVGTFFCNIFWNMGEELPIACLKNLNPVLHAMPNLDQIHALIKHYGPTIFFHPEEVYLPSSVSWFFDNGALLYRRGMSTGEVIDARGSNLPVAGTNDGEFWIDLPSDDWRDFVKHGDLKSAKLYVHVKPALGGTFTDIAMWVFCPFNGPATLKVGIMNFSFSKIGEHVGDWEHFTLRVCNFTGELWSIYFSQHSGGEWIHAYDLEYINGNRAIVYSSKNGHASFPHPGIYIQGSSKLGIGLRNDAARSNLYIDSSINYELVAGRVSWRWRGC</sequence>
<dbReference type="KEGG" id="qsa:O6P43_006843"/>
<comment type="caution">
    <text evidence="1">The sequence shown here is derived from an EMBL/GenBank/DDBJ whole genome shotgun (WGS) entry which is preliminary data.</text>
</comment>
<name>A0AAD7Q999_QUISA</name>
<dbReference type="InterPro" id="IPR009291">
    <property type="entry name" value="Vps62"/>
</dbReference>
<dbReference type="Proteomes" id="UP001163823">
    <property type="component" value="Chromosome 3"/>
</dbReference>
<dbReference type="AlphaFoldDB" id="A0AAD7Q999"/>
<protein>
    <submittedName>
        <fullName evidence="1">Vacuolar sorting-associated protein 62</fullName>
    </submittedName>
</protein>
<evidence type="ECO:0000313" key="2">
    <source>
        <dbReference type="Proteomes" id="UP001163823"/>
    </source>
</evidence>
<accession>A0AAD7Q999</accession>
<gene>
    <name evidence="1" type="ORF">O6P43_006843</name>
</gene>
<reference evidence="1" key="1">
    <citation type="journal article" date="2023" name="Science">
        <title>Elucidation of the pathway for biosynthesis of saponin adjuvants from the soapbark tree.</title>
        <authorList>
            <person name="Reed J."/>
            <person name="Orme A."/>
            <person name="El-Demerdash A."/>
            <person name="Owen C."/>
            <person name="Martin L.B.B."/>
            <person name="Misra R.C."/>
            <person name="Kikuchi S."/>
            <person name="Rejzek M."/>
            <person name="Martin A.C."/>
            <person name="Harkess A."/>
            <person name="Leebens-Mack J."/>
            <person name="Louveau T."/>
            <person name="Stephenson M.J."/>
            <person name="Osbourn A."/>
        </authorList>
    </citation>
    <scope>NUCLEOTIDE SEQUENCE</scope>
    <source>
        <strain evidence="1">S10</strain>
    </source>
</reference>
<dbReference type="Pfam" id="PF06101">
    <property type="entry name" value="Vps62"/>
    <property type="match status" value="1"/>
</dbReference>
<dbReference type="PANTHER" id="PTHR48173">
    <property type="entry name" value="GNK2-HOMOLOGOUS DOMAIN-CONTAINING PROTEIN"/>
    <property type="match status" value="1"/>
</dbReference>
<organism evidence="1 2">
    <name type="scientific">Quillaja saponaria</name>
    <name type="common">Soap bark tree</name>
    <dbReference type="NCBI Taxonomy" id="32244"/>
    <lineage>
        <taxon>Eukaryota</taxon>
        <taxon>Viridiplantae</taxon>
        <taxon>Streptophyta</taxon>
        <taxon>Embryophyta</taxon>
        <taxon>Tracheophyta</taxon>
        <taxon>Spermatophyta</taxon>
        <taxon>Magnoliopsida</taxon>
        <taxon>eudicotyledons</taxon>
        <taxon>Gunneridae</taxon>
        <taxon>Pentapetalae</taxon>
        <taxon>rosids</taxon>
        <taxon>fabids</taxon>
        <taxon>Fabales</taxon>
        <taxon>Quillajaceae</taxon>
        <taxon>Quillaja</taxon>
    </lineage>
</organism>
<proteinExistence type="predicted"/>
<dbReference type="EMBL" id="JARAOO010000003">
    <property type="protein sequence ID" value="KAJ7977173.1"/>
    <property type="molecule type" value="Genomic_DNA"/>
</dbReference>
<dbReference type="PANTHER" id="PTHR48173:SF1">
    <property type="entry name" value="VACUOLAR PROTEIN SORTING-ASSOCIATED PROTEIN 62"/>
    <property type="match status" value="1"/>
</dbReference>